<keyword evidence="2" id="KW-0433">Leucine-rich repeat</keyword>
<name>A0A2C9W832_MANES</name>
<dbReference type="PRINTS" id="PR00364">
    <property type="entry name" value="DISEASERSIST"/>
</dbReference>
<dbReference type="InterPro" id="IPR027417">
    <property type="entry name" value="P-loop_NTPase"/>
</dbReference>
<proteinExistence type="inferred from homology"/>
<dbReference type="InterPro" id="IPR032675">
    <property type="entry name" value="LRR_dom_sf"/>
</dbReference>
<keyword evidence="3" id="KW-0677">Repeat</keyword>
<sequence>MENLGKAIEVAASVVDYTLNFKEKKEVLERKWKQLESIEADIIIELESAENRSGKKRKNEVTNWLSNVALMKKEVQDIEEIAVQGGWSILLGRRVEKKTEEVKELIDQRNRFQGALVFDVQEDCGDRLLAPKLAGQAFQKNLSEIQECLMIDEVSILGIYGMGGVGKTALVMNIHNHLLLRRGNANVYWVSVSQDLNIYKLQSRIAKTIGFDLSNEDDEKKRAAKLSKALSKRAEFVLILDDLWIHFPLEKVGIPVGVNRCKLILTTRSLDVCWRMGCQKNFKVEPLSEKESWDLLKEKIGEAVSVEVKPIAKSIVRECAGLPLGIITVAGSMKGVNDVYEWRNALRELEESIVWQVDMESEVFRILKFSYNRLIDSALQQGFLYCALYPEDHKVRRAELIEYLIVEGVIGGGSREAEFDMGHTILNRLEKVCLLEGVVERGDRCVKMHDLVRDMAIHIMKVDPRVMVKAGKQLFEVPDWRNWAEDLVRISLMYNHIREIPSGYSPRCPQLSTLLLRGNNLRSIADSFFNQLHGLKVLDLSYTHIEQLPVSISLLMNLSALLLRGCNRLRHMPSLAQLTADMHYTKVKHVPQGMELLLNLEYLDLSDTEIEELPTGILLNLSSLQVLILDQVKAEEIASLRKLERLQCRVYNVGELNAYTTSTRTPNLIQYYLLVAQHKPPDNLLSRGSKVVYFDNCSISEGEDAVLLPKDVQCLDFYRCNIKRSSLCLKNATELRSFTIASCHGIECLFSSASSSSIFQSLEDLYVSDLKDLHFLFGREADMASPPAKFIPLSPPLGSFSLLKKFVVWGCPSIKKLFPPGLSSNLQNLEDISVHYCKNMGELIAMEEQLGSHKRKGILQCPFPKLQSFSLSNLPELKSIYSGKMICNSLRTIYVNSCLKLKRMPFSLMALDNDQPSPLPSLQNIKIFPQEWWDCVELDHHDAKSVLLPLCQFKQF</sequence>
<dbReference type="Proteomes" id="UP000091857">
    <property type="component" value="Chromosome 3"/>
</dbReference>
<dbReference type="Pfam" id="PF23559">
    <property type="entry name" value="WHD_DRP"/>
    <property type="match status" value="1"/>
</dbReference>
<evidence type="ECO:0000256" key="2">
    <source>
        <dbReference type="ARBA" id="ARBA00022614"/>
    </source>
</evidence>
<protein>
    <submittedName>
        <fullName evidence="10">Uncharacterized protein</fullName>
    </submittedName>
</protein>
<accession>A0A2C9W832</accession>
<dbReference type="AlphaFoldDB" id="A0A2C9W832"/>
<dbReference type="Pfam" id="PF23247">
    <property type="entry name" value="LRR_RPS2"/>
    <property type="match status" value="1"/>
</dbReference>
<evidence type="ECO:0000259" key="7">
    <source>
        <dbReference type="Pfam" id="PF00931"/>
    </source>
</evidence>
<comment type="similarity">
    <text evidence="1">Belongs to the disease resistance NB-LRR family.</text>
</comment>
<dbReference type="InterPro" id="IPR050905">
    <property type="entry name" value="Plant_NBS-LRR"/>
</dbReference>
<gene>
    <name evidence="10" type="ORF">MANES_03G114832v8</name>
</gene>
<evidence type="ECO:0000256" key="3">
    <source>
        <dbReference type="ARBA" id="ARBA00022737"/>
    </source>
</evidence>
<evidence type="ECO:0000259" key="9">
    <source>
        <dbReference type="Pfam" id="PF23559"/>
    </source>
</evidence>
<evidence type="ECO:0000313" key="11">
    <source>
        <dbReference type="Proteomes" id="UP000091857"/>
    </source>
</evidence>
<dbReference type="Gene3D" id="1.10.8.430">
    <property type="entry name" value="Helical domain of apoptotic protease-activating factors"/>
    <property type="match status" value="1"/>
</dbReference>
<dbReference type="InterPro" id="IPR057135">
    <property type="entry name" value="At4g27190-like_LRR"/>
</dbReference>
<dbReference type="InterPro" id="IPR036388">
    <property type="entry name" value="WH-like_DNA-bd_sf"/>
</dbReference>
<dbReference type="Gene3D" id="1.10.10.10">
    <property type="entry name" value="Winged helix-like DNA-binding domain superfamily/Winged helix DNA-binding domain"/>
    <property type="match status" value="1"/>
</dbReference>
<dbReference type="FunFam" id="3.40.50.300:FF:001091">
    <property type="entry name" value="Probable disease resistance protein At1g61300"/>
    <property type="match status" value="1"/>
</dbReference>
<dbReference type="SUPFAM" id="SSF52058">
    <property type="entry name" value="L domain-like"/>
    <property type="match status" value="1"/>
</dbReference>
<dbReference type="SUPFAM" id="SSF52540">
    <property type="entry name" value="P-loop containing nucleoside triphosphate hydrolases"/>
    <property type="match status" value="1"/>
</dbReference>
<evidence type="ECO:0000256" key="1">
    <source>
        <dbReference type="ARBA" id="ARBA00008894"/>
    </source>
</evidence>
<dbReference type="GO" id="GO:0006952">
    <property type="term" value="P:defense response"/>
    <property type="evidence" value="ECO:0007669"/>
    <property type="project" value="UniProtKB-KW"/>
</dbReference>
<feature type="domain" description="Disease resistance protein At4g27190-like leucine-rich repeats" evidence="8">
    <location>
        <begin position="798"/>
        <end position="904"/>
    </location>
</feature>
<comment type="caution">
    <text evidence="10">The sequence shown here is derived from an EMBL/GenBank/DDBJ whole genome shotgun (WGS) entry which is preliminary data.</text>
</comment>
<dbReference type="PANTHER" id="PTHR33463:SF187">
    <property type="entry name" value="AND NB-ARC DOMAIN DISEASE RESISTANCE PROTEIN, PUTATIVE-RELATED"/>
    <property type="match status" value="1"/>
</dbReference>
<dbReference type="Pfam" id="PF13855">
    <property type="entry name" value="LRR_8"/>
    <property type="match status" value="1"/>
</dbReference>
<dbReference type="InterPro" id="IPR001611">
    <property type="entry name" value="Leu-rich_rpt"/>
</dbReference>
<feature type="domain" description="Disease resistance protein winged helix" evidence="9">
    <location>
        <begin position="388"/>
        <end position="456"/>
    </location>
</feature>
<evidence type="ECO:0000256" key="4">
    <source>
        <dbReference type="ARBA" id="ARBA00022741"/>
    </source>
</evidence>
<keyword evidence="6" id="KW-0067">ATP-binding</keyword>
<keyword evidence="11" id="KW-1185">Reference proteome</keyword>
<dbReference type="Gene3D" id="3.40.50.300">
    <property type="entry name" value="P-loop containing nucleotide triphosphate hydrolases"/>
    <property type="match status" value="1"/>
</dbReference>
<dbReference type="EMBL" id="CM004389">
    <property type="protein sequence ID" value="OAY54948.1"/>
    <property type="molecule type" value="Genomic_DNA"/>
</dbReference>
<dbReference type="OMA" id="VEGCHEM"/>
<dbReference type="GO" id="GO:0043531">
    <property type="term" value="F:ADP binding"/>
    <property type="evidence" value="ECO:0007669"/>
    <property type="project" value="InterPro"/>
</dbReference>
<evidence type="ECO:0000256" key="5">
    <source>
        <dbReference type="ARBA" id="ARBA00022821"/>
    </source>
</evidence>
<evidence type="ECO:0000313" key="10">
    <source>
        <dbReference type="EMBL" id="OAY54948.1"/>
    </source>
</evidence>
<dbReference type="PANTHER" id="PTHR33463">
    <property type="entry name" value="NB-ARC DOMAIN-CONTAINING PROTEIN-RELATED"/>
    <property type="match status" value="1"/>
</dbReference>
<dbReference type="Gramene" id="Manes.03G114832.1.v8.1">
    <property type="protein sequence ID" value="Manes.03G114832.1.v8.1.CDS.1"/>
    <property type="gene ID" value="Manes.03G114832.v8.1"/>
</dbReference>
<dbReference type="Pfam" id="PF00931">
    <property type="entry name" value="NB-ARC"/>
    <property type="match status" value="1"/>
</dbReference>
<dbReference type="InterPro" id="IPR058922">
    <property type="entry name" value="WHD_DRP"/>
</dbReference>
<dbReference type="SMART" id="SM00369">
    <property type="entry name" value="LRR_TYP"/>
    <property type="match status" value="3"/>
</dbReference>
<dbReference type="FunFam" id="1.10.10.10:FF:000322">
    <property type="entry name" value="Probable disease resistance protein At1g63360"/>
    <property type="match status" value="1"/>
</dbReference>
<dbReference type="Gene3D" id="3.80.10.10">
    <property type="entry name" value="Ribonuclease Inhibitor"/>
    <property type="match status" value="3"/>
</dbReference>
<dbReference type="GO" id="GO:0005524">
    <property type="term" value="F:ATP binding"/>
    <property type="evidence" value="ECO:0007669"/>
    <property type="project" value="UniProtKB-KW"/>
</dbReference>
<organism evidence="10 11">
    <name type="scientific">Manihot esculenta</name>
    <name type="common">Cassava</name>
    <name type="synonym">Jatropha manihot</name>
    <dbReference type="NCBI Taxonomy" id="3983"/>
    <lineage>
        <taxon>Eukaryota</taxon>
        <taxon>Viridiplantae</taxon>
        <taxon>Streptophyta</taxon>
        <taxon>Embryophyta</taxon>
        <taxon>Tracheophyta</taxon>
        <taxon>Spermatophyta</taxon>
        <taxon>Magnoliopsida</taxon>
        <taxon>eudicotyledons</taxon>
        <taxon>Gunneridae</taxon>
        <taxon>Pentapetalae</taxon>
        <taxon>rosids</taxon>
        <taxon>fabids</taxon>
        <taxon>Malpighiales</taxon>
        <taxon>Euphorbiaceae</taxon>
        <taxon>Crotonoideae</taxon>
        <taxon>Manihoteae</taxon>
        <taxon>Manihot</taxon>
    </lineage>
</organism>
<dbReference type="InterPro" id="IPR003591">
    <property type="entry name" value="Leu-rich_rpt_typical-subtyp"/>
</dbReference>
<keyword evidence="4" id="KW-0547">Nucleotide-binding</keyword>
<keyword evidence="5" id="KW-0611">Plant defense</keyword>
<dbReference type="InterPro" id="IPR002182">
    <property type="entry name" value="NB-ARC"/>
</dbReference>
<feature type="domain" description="NB-ARC" evidence="7">
    <location>
        <begin position="139"/>
        <end position="302"/>
    </location>
</feature>
<dbReference type="PROSITE" id="PS51450">
    <property type="entry name" value="LRR"/>
    <property type="match status" value="2"/>
</dbReference>
<evidence type="ECO:0000256" key="6">
    <source>
        <dbReference type="ARBA" id="ARBA00022840"/>
    </source>
</evidence>
<dbReference type="InterPro" id="IPR042197">
    <property type="entry name" value="Apaf_helical"/>
</dbReference>
<evidence type="ECO:0000259" key="8">
    <source>
        <dbReference type="Pfam" id="PF23247"/>
    </source>
</evidence>
<reference evidence="11" key="1">
    <citation type="journal article" date="2016" name="Nat. Biotechnol.">
        <title>Sequencing wild and cultivated cassava and related species reveals extensive interspecific hybridization and genetic diversity.</title>
        <authorList>
            <person name="Bredeson J.V."/>
            <person name="Lyons J.B."/>
            <person name="Prochnik S.E."/>
            <person name="Wu G.A."/>
            <person name="Ha C.M."/>
            <person name="Edsinger-Gonzales E."/>
            <person name="Grimwood J."/>
            <person name="Schmutz J."/>
            <person name="Rabbi I.Y."/>
            <person name="Egesi C."/>
            <person name="Nauluvula P."/>
            <person name="Lebot V."/>
            <person name="Ndunguru J."/>
            <person name="Mkamilo G."/>
            <person name="Bart R.S."/>
            <person name="Setter T.L."/>
            <person name="Gleadow R.M."/>
            <person name="Kulakow P."/>
            <person name="Ferguson M.E."/>
            <person name="Rounsley S."/>
            <person name="Rokhsar D.S."/>
        </authorList>
    </citation>
    <scope>NUCLEOTIDE SEQUENCE [LARGE SCALE GENOMIC DNA]</scope>
    <source>
        <strain evidence="11">cv. AM560-2</strain>
    </source>
</reference>